<evidence type="ECO:0000256" key="3">
    <source>
        <dbReference type="ARBA" id="ARBA00023163"/>
    </source>
</evidence>
<gene>
    <name evidence="5" type="ORF">KL86DYS1_11870</name>
</gene>
<dbReference type="InterPro" id="IPR028082">
    <property type="entry name" value="Peripla_BP_I"/>
</dbReference>
<dbReference type="PANTHER" id="PTHR30146">
    <property type="entry name" value="LACI-RELATED TRANSCRIPTIONAL REPRESSOR"/>
    <property type="match status" value="1"/>
</dbReference>
<accession>A0A212JDD5</accession>
<dbReference type="InterPro" id="IPR001761">
    <property type="entry name" value="Peripla_BP/Lac1_sug-bd_dom"/>
</dbReference>
<keyword evidence="3" id="KW-0804">Transcription</keyword>
<dbReference type="Pfam" id="PF00532">
    <property type="entry name" value="Peripla_BP_1"/>
    <property type="match status" value="1"/>
</dbReference>
<dbReference type="RefSeq" id="WP_296940183.1">
    <property type="nucleotide sequence ID" value="NZ_LT599032.1"/>
</dbReference>
<evidence type="ECO:0000256" key="2">
    <source>
        <dbReference type="ARBA" id="ARBA00023125"/>
    </source>
</evidence>
<dbReference type="Pfam" id="PF00356">
    <property type="entry name" value="LacI"/>
    <property type="match status" value="1"/>
</dbReference>
<keyword evidence="2" id="KW-0238">DNA-binding</keyword>
<dbReference type="GO" id="GO:0003700">
    <property type="term" value="F:DNA-binding transcription factor activity"/>
    <property type="evidence" value="ECO:0007669"/>
    <property type="project" value="TreeGrafter"/>
</dbReference>
<dbReference type="GO" id="GO:0000976">
    <property type="term" value="F:transcription cis-regulatory region binding"/>
    <property type="evidence" value="ECO:0007669"/>
    <property type="project" value="TreeGrafter"/>
</dbReference>
<name>A0A212JDD5_9BACT</name>
<proteinExistence type="predicted"/>
<dbReference type="PANTHER" id="PTHR30146:SF109">
    <property type="entry name" value="HTH-TYPE TRANSCRIPTIONAL REGULATOR GALS"/>
    <property type="match status" value="1"/>
</dbReference>
<feature type="domain" description="HTH lacI-type" evidence="4">
    <location>
        <begin position="6"/>
        <end position="60"/>
    </location>
</feature>
<evidence type="ECO:0000313" key="5">
    <source>
        <dbReference type="EMBL" id="SBV97285.1"/>
    </source>
</evidence>
<dbReference type="PROSITE" id="PS50932">
    <property type="entry name" value="HTH_LACI_2"/>
    <property type="match status" value="1"/>
</dbReference>
<evidence type="ECO:0000256" key="1">
    <source>
        <dbReference type="ARBA" id="ARBA00023015"/>
    </source>
</evidence>
<dbReference type="SUPFAM" id="SSF47413">
    <property type="entry name" value="lambda repressor-like DNA-binding domains"/>
    <property type="match status" value="1"/>
</dbReference>
<evidence type="ECO:0000259" key="4">
    <source>
        <dbReference type="PROSITE" id="PS50932"/>
    </source>
</evidence>
<dbReference type="SUPFAM" id="SSF53822">
    <property type="entry name" value="Periplasmic binding protein-like I"/>
    <property type="match status" value="1"/>
</dbReference>
<dbReference type="CDD" id="cd01392">
    <property type="entry name" value="HTH_LacI"/>
    <property type="match status" value="1"/>
</dbReference>
<dbReference type="InterPro" id="IPR010982">
    <property type="entry name" value="Lambda_DNA-bd_dom_sf"/>
</dbReference>
<dbReference type="CDD" id="cd06267">
    <property type="entry name" value="PBP1_LacI_sugar_binding-like"/>
    <property type="match status" value="1"/>
</dbReference>
<dbReference type="SMART" id="SM00354">
    <property type="entry name" value="HTH_LACI"/>
    <property type="match status" value="1"/>
</dbReference>
<sequence>MTKTRITIKDIAKELRISTSTVSRALADRWDVNPETKKAVLDLAKRWNYKPNPMSKRLQEQHSKLIGVVVPEFINSFFAEVVIGIESILQPEGFNILLMQSNESHTSELNNLNILEGQMVDGIIVSVCHETKNSKKYAALQANNYPIVFFNRICTNIVAPNVIIDDYKWAYKAVEHLIKQGARRIAHLAGPESLTVSKSRKRGYCDALKDYDIPIDEELIIPCGLKMERGIMAAYKLLEMEEKPDGIFAFNDPTAIGAMKTMQKCGYKIPIDIAVVGFTQSRMAMIIEPNLTSVEQPTFEMGKVAAELMLEQIRNGNEETISSRTVTLDAIFNIRESSLKKLKKQQMLK</sequence>
<organism evidence="5">
    <name type="scientific">uncultured Dysgonomonas sp</name>
    <dbReference type="NCBI Taxonomy" id="206096"/>
    <lineage>
        <taxon>Bacteria</taxon>
        <taxon>Pseudomonadati</taxon>
        <taxon>Bacteroidota</taxon>
        <taxon>Bacteroidia</taxon>
        <taxon>Bacteroidales</taxon>
        <taxon>Dysgonomonadaceae</taxon>
        <taxon>Dysgonomonas</taxon>
        <taxon>environmental samples</taxon>
    </lineage>
</organism>
<protein>
    <recommendedName>
        <fullName evidence="4">HTH lacI-type domain-containing protein</fullName>
    </recommendedName>
</protein>
<reference evidence="5" key="1">
    <citation type="submission" date="2016-04" db="EMBL/GenBank/DDBJ databases">
        <authorList>
            <person name="Evans L.H."/>
            <person name="Alamgir A."/>
            <person name="Owens N."/>
            <person name="Weber N.D."/>
            <person name="Virtaneva K."/>
            <person name="Barbian K."/>
            <person name="Babar A."/>
            <person name="Rosenke K."/>
        </authorList>
    </citation>
    <scope>NUCLEOTIDE SEQUENCE</scope>
    <source>
        <strain evidence="5">86-1</strain>
    </source>
</reference>
<keyword evidence="1" id="KW-0805">Transcription regulation</keyword>
<dbReference type="Gene3D" id="1.10.260.40">
    <property type="entry name" value="lambda repressor-like DNA-binding domains"/>
    <property type="match status" value="1"/>
</dbReference>
<dbReference type="Gene3D" id="3.40.50.2300">
    <property type="match status" value="2"/>
</dbReference>
<dbReference type="InterPro" id="IPR000843">
    <property type="entry name" value="HTH_LacI"/>
</dbReference>
<dbReference type="EMBL" id="FLUM01000001">
    <property type="protein sequence ID" value="SBV97285.1"/>
    <property type="molecule type" value="Genomic_DNA"/>
</dbReference>
<dbReference type="AlphaFoldDB" id="A0A212JDD5"/>